<evidence type="ECO:0000313" key="2">
    <source>
        <dbReference type="EMBL" id="GLR19486.1"/>
    </source>
</evidence>
<dbReference type="Gene3D" id="3.40.390.10">
    <property type="entry name" value="Collagenase (Catalytic Domain)"/>
    <property type="match status" value="1"/>
</dbReference>
<feature type="domain" description="Peptidase M12B" evidence="1">
    <location>
        <begin position="194"/>
        <end position="389"/>
    </location>
</feature>
<dbReference type="InterPro" id="IPR001590">
    <property type="entry name" value="Peptidase_M12B"/>
</dbReference>
<dbReference type="InterPro" id="IPR026444">
    <property type="entry name" value="Secre_tail"/>
</dbReference>
<comment type="caution">
    <text evidence="2">The sequence shown here is derived from an EMBL/GenBank/DDBJ whole genome shotgun (WGS) entry which is preliminary data.</text>
</comment>
<dbReference type="EMBL" id="BSOH01000027">
    <property type="protein sequence ID" value="GLR19486.1"/>
    <property type="molecule type" value="Genomic_DNA"/>
</dbReference>
<reference evidence="2" key="2">
    <citation type="submission" date="2023-01" db="EMBL/GenBank/DDBJ databases">
        <title>Draft genome sequence of Portibacter lacus strain NBRC 108769.</title>
        <authorList>
            <person name="Sun Q."/>
            <person name="Mori K."/>
        </authorList>
    </citation>
    <scope>NUCLEOTIDE SEQUENCE</scope>
    <source>
        <strain evidence="2">NBRC 108769</strain>
    </source>
</reference>
<dbReference type="Proteomes" id="UP001156666">
    <property type="component" value="Unassembled WGS sequence"/>
</dbReference>
<protein>
    <recommendedName>
        <fullName evidence="1">Peptidase M12B domain-containing protein</fullName>
    </recommendedName>
</protein>
<proteinExistence type="predicted"/>
<dbReference type="GO" id="GO:0006508">
    <property type="term" value="P:proteolysis"/>
    <property type="evidence" value="ECO:0007669"/>
    <property type="project" value="InterPro"/>
</dbReference>
<dbReference type="Pfam" id="PF13688">
    <property type="entry name" value="Reprolysin_5"/>
    <property type="match status" value="1"/>
</dbReference>
<dbReference type="GO" id="GO:0004222">
    <property type="term" value="F:metalloendopeptidase activity"/>
    <property type="evidence" value="ECO:0007669"/>
    <property type="project" value="InterPro"/>
</dbReference>
<organism evidence="2 3">
    <name type="scientific">Portibacter lacus</name>
    <dbReference type="NCBI Taxonomy" id="1099794"/>
    <lineage>
        <taxon>Bacteria</taxon>
        <taxon>Pseudomonadati</taxon>
        <taxon>Bacteroidota</taxon>
        <taxon>Saprospiria</taxon>
        <taxon>Saprospirales</taxon>
        <taxon>Haliscomenobacteraceae</taxon>
        <taxon>Portibacter</taxon>
    </lineage>
</organism>
<dbReference type="InterPro" id="IPR024079">
    <property type="entry name" value="MetalloPept_cat_dom_sf"/>
</dbReference>
<gene>
    <name evidence="2" type="ORF">GCM10007940_41020</name>
</gene>
<sequence>MIKPVDLVASQQGQFTFVDILSVDNTQRSTKEFTKLKDFQLLSLDATTLNNAMRSGTQAIELRVPINEKSELTLELVKVNLFADDFVAQEQPSGRVIENGFGTHFRGIIKGFPRSLVSISVYEDEIAGFIAHPKYDGNFVLGKLKEKQLKSSTHIIYLDTDMSFEQSMACATTDEGEAYTEADLAPSSNRALTDCVRLLLEVDYNLHQELGNSTTASNNYLNTLFNQISTIYAGESINTVLSQSFVWTSSSPYSGSSTSAKLSSYQNNRNNFNADFAQLLTFANIGGLAATINGVCKTENSRMCVSGVVNQLETVPTFSFDVEIACHEYGHLFGSYHTHGCYWNGNNTQIDDCGNVAVANQGNTPEGNACFNSNNPVYPNNGGTVMSYCYAISGVGVNFSNGFGTQPGNAIRNRVANGTCLQSCSTGGGCTENELDLTIVTDQYPGETTWTVKNSGGTTVASGGSYSGANTTYTESICIPDGCYTFTINDSYGDGICCSYGNGSYTLRGSDGSVIQTGGNFGSSETTSFCEGGGTPGGSCVEIDFDDYSVVAYGNGQDNGTATILANGDGVSIFNNAWKSISLNYTVTANTKISFEFGSTTQGEIHGLGFDTDAGISSGYTFQLYGTQNWGNRDFDYTSPGNWQAFEIPVGQYYTGTFNRLFFAADHDGGSRNGNTYVRYIKIYEGSSCAASQGAEDVAVRNGFTPMVDGLPDGYIMERMQVYPNPASNFVNVSIQSKENRNGDLELYNMIGQKISIQSIQIEEGQNTFKIATDQLTSGTYFVKLRGGEMDDVEKITIAN</sequence>
<evidence type="ECO:0000259" key="1">
    <source>
        <dbReference type="PROSITE" id="PS50215"/>
    </source>
</evidence>
<dbReference type="AlphaFoldDB" id="A0AA37SRE6"/>
<dbReference type="PROSITE" id="PS50215">
    <property type="entry name" value="ADAM_MEPRO"/>
    <property type="match status" value="1"/>
</dbReference>
<dbReference type="SUPFAM" id="SSF55486">
    <property type="entry name" value="Metalloproteases ('zincins'), catalytic domain"/>
    <property type="match status" value="1"/>
</dbReference>
<dbReference type="Pfam" id="PF18962">
    <property type="entry name" value="Por_Secre_tail"/>
    <property type="match status" value="1"/>
</dbReference>
<keyword evidence="3" id="KW-1185">Reference proteome</keyword>
<reference evidence="2" key="1">
    <citation type="journal article" date="2014" name="Int. J. Syst. Evol. Microbiol.">
        <title>Complete genome sequence of Corynebacterium casei LMG S-19264T (=DSM 44701T), isolated from a smear-ripened cheese.</title>
        <authorList>
            <consortium name="US DOE Joint Genome Institute (JGI-PGF)"/>
            <person name="Walter F."/>
            <person name="Albersmeier A."/>
            <person name="Kalinowski J."/>
            <person name="Ruckert C."/>
        </authorList>
    </citation>
    <scope>NUCLEOTIDE SEQUENCE</scope>
    <source>
        <strain evidence="2">NBRC 108769</strain>
    </source>
</reference>
<dbReference type="NCBIfam" id="TIGR04183">
    <property type="entry name" value="Por_Secre_tail"/>
    <property type="match status" value="1"/>
</dbReference>
<name>A0AA37SRE6_9BACT</name>
<accession>A0AA37SRE6</accession>
<evidence type="ECO:0000313" key="3">
    <source>
        <dbReference type="Proteomes" id="UP001156666"/>
    </source>
</evidence>